<reference evidence="8 9" key="2">
    <citation type="submission" date="2019-08" db="EMBL/GenBank/DDBJ databases">
        <title>Jejuicoccus antrihumi gen. nov., sp. nov., a new member of the family Dermacoccaceae isolated from a cave.</title>
        <authorList>
            <person name="Schumann P."/>
            <person name="Kim I.S."/>
        </authorList>
    </citation>
    <scope>NUCLEOTIDE SEQUENCE [LARGE SCALE GENOMIC DNA]</scope>
    <source>
        <strain evidence="8 9">C5-26</strain>
    </source>
</reference>
<dbReference type="CDD" id="cd11555">
    <property type="entry name" value="SLC-NCS1sbd_u1"/>
    <property type="match status" value="1"/>
</dbReference>
<evidence type="ECO:0000313" key="9">
    <source>
        <dbReference type="Proteomes" id="UP000320244"/>
    </source>
</evidence>
<comment type="caution">
    <text evidence="8">The sequence shown here is derived from an EMBL/GenBank/DDBJ whole genome shotgun (WGS) entry which is preliminary data.</text>
</comment>
<dbReference type="InterPro" id="IPR001248">
    <property type="entry name" value="Pur-cyt_permease"/>
</dbReference>
<name>A0A563DTI0_9MICO</name>
<evidence type="ECO:0000256" key="6">
    <source>
        <dbReference type="SAM" id="MobiDB-lite"/>
    </source>
</evidence>
<feature type="compositionally biased region" description="Basic and acidic residues" evidence="6">
    <location>
        <begin position="8"/>
        <end position="24"/>
    </location>
</feature>
<feature type="transmembrane region" description="Helical" evidence="7">
    <location>
        <begin position="289"/>
        <end position="311"/>
    </location>
</feature>
<evidence type="ECO:0000256" key="4">
    <source>
        <dbReference type="ARBA" id="ARBA00022989"/>
    </source>
</evidence>
<proteinExistence type="inferred from homology"/>
<feature type="transmembrane region" description="Helical" evidence="7">
    <location>
        <begin position="451"/>
        <end position="471"/>
    </location>
</feature>
<dbReference type="EMBL" id="VCQV01000045">
    <property type="protein sequence ID" value="TWP33232.1"/>
    <property type="molecule type" value="Genomic_DNA"/>
</dbReference>
<dbReference type="AlphaFoldDB" id="A0A563DTI0"/>
<dbReference type="GO" id="GO:0015205">
    <property type="term" value="F:nucleobase transmembrane transporter activity"/>
    <property type="evidence" value="ECO:0007669"/>
    <property type="project" value="TreeGrafter"/>
</dbReference>
<feature type="transmembrane region" description="Helical" evidence="7">
    <location>
        <begin position="210"/>
        <end position="229"/>
    </location>
</feature>
<dbReference type="Pfam" id="PF02133">
    <property type="entry name" value="Transp_cyt_pur"/>
    <property type="match status" value="1"/>
</dbReference>
<evidence type="ECO:0000256" key="1">
    <source>
        <dbReference type="ARBA" id="ARBA00004141"/>
    </source>
</evidence>
<gene>
    <name evidence="8" type="ORF">FGL98_21780</name>
</gene>
<keyword evidence="3 7" id="KW-0812">Transmembrane</keyword>
<organism evidence="8 9">
    <name type="scientific">Leekyejoonella antrihumi</name>
    <dbReference type="NCBI Taxonomy" id="1660198"/>
    <lineage>
        <taxon>Bacteria</taxon>
        <taxon>Bacillati</taxon>
        <taxon>Actinomycetota</taxon>
        <taxon>Actinomycetes</taxon>
        <taxon>Micrococcales</taxon>
        <taxon>Dermacoccaceae</taxon>
        <taxon>Leekyejoonella</taxon>
    </lineage>
</organism>
<evidence type="ECO:0000256" key="5">
    <source>
        <dbReference type="ARBA" id="ARBA00023136"/>
    </source>
</evidence>
<feature type="transmembrane region" description="Helical" evidence="7">
    <location>
        <begin position="151"/>
        <end position="169"/>
    </location>
</feature>
<keyword evidence="4 7" id="KW-1133">Transmembrane helix</keyword>
<dbReference type="InterPro" id="IPR045225">
    <property type="entry name" value="Uracil/uridine/allantoin_perm"/>
</dbReference>
<feature type="transmembrane region" description="Helical" evidence="7">
    <location>
        <begin position="477"/>
        <end position="493"/>
    </location>
</feature>
<feature type="transmembrane region" description="Helical" evidence="7">
    <location>
        <begin position="249"/>
        <end position="269"/>
    </location>
</feature>
<evidence type="ECO:0000256" key="2">
    <source>
        <dbReference type="ARBA" id="ARBA00008974"/>
    </source>
</evidence>
<evidence type="ECO:0000313" key="8">
    <source>
        <dbReference type="EMBL" id="TWP33232.1"/>
    </source>
</evidence>
<dbReference type="Proteomes" id="UP000320244">
    <property type="component" value="Unassembled WGS sequence"/>
</dbReference>
<comment type="subcellular location">
    <subcellularLocation>
        <location evidence="1">Membrane</location>
        <topology evidence="1">Multi-pass membrane protein</topology>
    </subcellularLocation>
</comment>
<dbReference type="PANTHER" id="PTHR30618">
    <property type="entry name" value="NCS1 FAMILY PURINE/PYRIMIDINE TRANSPORTER"/>
    <property type="match status" value="1"/>
</dbReference>
<evidence type="ECO:0000256" key="3">
    <source>
        <dbReference type="ARBA" id="ARBA00022692"/>
    </source>
</evidence>
<dbReference type="GO" id="GO:0005886">
    <property type="term" value="C:plasma membrane"/>
    <property type="evidence" value="ECO:0007669"/>
    <property type="project" value="TreeGrafter"/>
</dbReference>
<feature type="transmembrane region" description="Helical" evidence="7">
    <location>
        <begin position="124"/>
        <end position="144"/>
    </location>
</feature>
<feature type="transmembrane region" description="Helical" evidence="7">
    <location>
        <begin position="397"/>
        <end position="422"/>
    </location>
</feature>
<feature type="transmembrane region" description="Helical" evidence="7">
    <location>
        <begin position="331"/>
        <end position="352"/>
    </location>
</feature>
<feature type="transmembrane region" description="Helical" evidence="7">
    <location>
        <begin position="89"/>
        <end position="112"/>
    </location>
</feature>
<keyword evidence="9" id="KW-1185">Reference proteome</keyword>
<accession>A0A563DTI0</accession>
<feature type="transmembrane region" description="Helical" evidence="7">
    <location>
        <begin position="373"/>
        <end position="391"/>
    </location>
</feature>
<protein>
    <submittedName>
        <fullName evidence="8">NCS1 family nucleobase:cation symporter-1</fullName>
    </submittedName>
</protein>
<dbReference type="PANTHER" id="PTHR30618:SF6">
    <property type="entry name" value="NCS1 FAMILY NUCLEOBASE:CATION SYMPORTER-1"/>
    <property type="match status" value="1"/>
</dbReference>
<feature type="transmembrane region" description="Helical" evidence="7">
    <location>
        <begin position="181"/>
        <end position="198"/>
    </location>
</feature>
<comment type="similarity">
    <text evidence="2">Belongs to the purine-cytosine permease (2.A.39) family.</text>
</comment>
<evidence type="ECO:0000256" key="7">
    <source>
        <dbReference type="SAM" id="Phobius"/>
    </source>
</evidence>
<dbReference type="OrthoDB" id="6083029at2"/>
<dbReference type="Gene3D" id="1.10.4160.10">
    <property type="entry name" value="Hydantoin permease"/>
    <property type="match status" value="1"/>
</dbReference>
<reference evidence="8 9" key="1">
    <citation type="submission" date="2019-05" db="EMBL/GenBank/DDBJ databases">
        <authorList>
            <person name="Lee S.D."/>
        </authorList>
    </citation>
    <scope>NUCLEOTIDE SEQUENCE [LARGE SCALE GENOMIC DNA]</scope>
    <source>
        <strain evidence="8 9">C5-26</strain>
    </source>
</reference>
<keyword evidence="5 7" id="KW-0472">Membrane</keyword>
<feature type="region of interest" description="Disordered" evidence="6">
    <location>
        <begin position="1"/>
        <end position="45"/>
    </location>
</feature>
<dbReference type="RefSeq" id="WP_146320481.1">
    <property type="nucleotide sequence ID" value="NZ_VCQV01000045.1"/>
</dbReference>
<sequence length="511" mass="55414">MNISQAPDGRDWSRAEGRPRDRSSDLSIPALGRAPSPRLYNPDIAPSTRDERRWGTYSLFMFWSNTAHNLGAYTFAAGLFVLGLKGWEVVVGILLASVVVYLGCRLSGPIGAATGVPFPVVSRLSWGVFGAIVPALIRAFAAIFWYGIQTYLASVAINAILLRFIPSSAGLQNYSFVGLDALSWISFVILWVVQLAILSRGMDIIRHVQGWSGLVIWALMIILGIYMLIKTGGHISLNTSTTHLSAGQQVLHTAYILGLIMGILATLMVNYADFTRFAPSQKSVRWGTIWGVPVNWTIFAVTSVVVSAGSLSLYGKVLLDPAEIFAKLSNAALLLVGALLLIVAAVGVNIVANFVSPAFDFSNAWPQKISFRTGGVITAIISLVSLPWKLYSTPAVINYFLGALGAMMGPLFAIMVVDYYLIKARKFDIDDMFSTDTGGRYYYRHGVNYDAVYSFVPAAVISIILAVVPAFSLVAPFSWYAGVLIAAALYYGLSRRSGHANARNGKVRVEA</sequence>